<dbReference type="SUPFAM" id="SSF82866">
    <property type="entry name" value="Multidrug efflux transporter AcrB transmembrane domain"/>
    <property type="match status" value="2"/>
</dbReference>
<comment type="caution">
    <text evidence="13">The sequence shown here is derived from an EMBL/GenBank/DDBJ whole genome shotgun (WGS) entry which is preliminary data.</text>
</comment>
<feature type="transmembrane region" description="Helical" evidence="11">
    <location>
        <begin position="912"/>
        <end position="930"/>
    </location>
</feature>
<feature type="region of interest" description="Disordered" evidence="10">
    <location>
        <begin position="45"/>
        <end position="77"/>
    </location>
</feature>
<proteinExistence type="inferred from homology"/>
<dbReference type="PROSITE" id="PS50156">
    <property type="entry name" value="SSD"/>
    <property type="match status" value="1"/>
</dbReference>
<evidence type="ECO:0000256" key="7">
    <source>
        <dbReference type="ARBA" id="ARBA00038046"/>
    </source>
</evidence>
<dbReference type="Gene3D" id="1.20.1640.10">
    <property type="entry name" value="Multidrug efflux transporter AcrB transmembrane domain"/>
    <property type="match status" value="2"/>
</dbReference>
<evidence type="ECO:0000256" key="2">
    <source>
        <dbReference type="ARBA" id="ARBA00022473"/>
    </source>
</evidence>
<evidence type="ECO:0000256" key="6">
    <source>
        <dbReference type="ARBA" id="ARBA00023180"/>
    </source>
</evidence>
<keyword evidence="3 11" id="KW-0812">Transmembrane</keyword>
<sequence length="1462" mass="163451">VTKHTGRKWSVGRERALPGSGNWSMAMSNGNSDFMVLSNGSIATSATTPSPLTPSDGDPAAQQLAPKEAPRTKVSPNGCLQVNGTVKSSFLPLDNQRTPPVLPQCCHPCPYHHPLTSHDSHQECHPEAGPAAPPALASCCMQPHSEYSASLCPNHSPVYQTTCCLQPSPSFCLHHPWPDHFQHQHVPQHIANISHRDDRWSDDHYEREKREVDWNFHKDSFFCDVPSDRYSRVVFTSAGGETLWNLPAIKSMCNVDNSRIRSHPQFGDLCQRTTAASCCPSWTLGNYIAILNNRSSCQKIVERDVSHTLKLLRTCAKHYQNGTLEPDCWDMAARRKDQLKCTNVPRKCTKYNAVYQILHYLVDKDFMAPKTADSTPALKYSMLFSPTEKGESMMNIYLDNFENWNASDGVTTVTGIEFGIKHSLFQDYLLMDTVYPAIAMVIVLLVMCIYTRSMFITLMTMFAIISSLIVSYFLYRVVFNFEFFPFMNLTALIILVGIGADDAFVLCDVWNYTKFDKPHAETSETVSITLQHAALSMFVTSFTTAAAFYANYVSNITAIRCFGVYAGTAILVNYVLMVTWLPAVVVLHERYLLNIFSCFKKPQQQIYDNKSCWTVACQRCHKVLFAISEASRIFFEKVLPCIVIKFRYLWLFWFLALTVGGAYIVCINPKMKLPSLELSEFQVFRSSHPFERYDAEYKKLFMFERVHHGEELHMPITVIWGVSPEDNGNPLNPKSKGKLTLDSAFNIASPASQVWILHFCQKLRNQTFFYQTDEQDFTSCFIETFKQWMENQDCDEPALYPCCSHWSFPYKQEIFELCIKRAIMELERSTGYHLDSKTPGPRFDINDTIRAVVLEFQSTYLFTLAYEKMHQFYKEVDSWISNELSSAPEGLSHGWFVSNLEFYDLQDSLSDGTLIAMGLSVAVAFSVMLLTTWNIIISLYAIISIAGTIFVTVGSLVLLGWELNVLESVTISVAVGLSVDFAVHYGVAYRLAPDTDREGKVIFSLSRMGSAIAMAALTTFVAGAMMMPSTVLAYTQLGTFMMLIMCISWAFATFFFQCMCRCLGPQGTCGQIPLPKKLQCSAFSHALSASSSDKGPSKTHTLNAYHLDPRGQTSEMEHEFYELEPLAAHSCAASEKTTYEETHICSEFFSSQARHLGLPVPTAYNSELNKSTKNETSSALLQASLEQHTMCHFFSLNQRCSCPNAYKHLQYSPPCCQQMGDCLCHQCAPTASSFVHVQNGLAPLKAAHQAPEGFVHPVPRIHPCPGRQCRAKPPGAQNALPRGFFLHPVQHIQAQEKITKTSVHSLQSLEEHLPKTVEPSSLVCRSAGALHKACCGPETHPRGLCKNRDLGTVEGSGGAAAKDSVSVSQTNNAERQVEPSPSQTDVIVSSEHLNQNEPKFLFNHLVGEAGYRSCPNNPQSRGRIVRVKCNSVDCPIPNIEANVPALLTPSELSGESLLIKTL</sequence>
<feature type="compositionally biased region" description="Low complexity" evidence="10">
    <location>
        <begin position="45"/>
        <end position="55"/>
    </location>
</feature>
<dbReference type="InterPro" id="IPR053958">
    <property type="entry name" value="HMGCR/SNAP/NPC1-like_SSD"/>
</dbReference>
<evidence type="ECO:0000256" key="10">
    <source>
        <dbReference type="SAM" id="MobiDB-lite"/>
    </source>
</evidence>
<dbReference type="FunFam" id="1.20.1640.10:FF:000011">
    <property type="entry name" value="Dispatched RND transporter family member 1"/>
    <property type="match status" value="1"/>
</dbReference>
<comment type="subcellular location">
    <subcellularLocation>
        <location evidence="1">Membrane</location>
        <topology evidence="1">Multi-pass membrane protein</topology>
    </subcellularLocation>
</comment>
<keyword evidence="5 11" id="KW-0472">Membrane</keyword>
<evidence type="ECO:0000259" key="12">
    <source>
        <dbReference type="PROSITE" id="PS50156"/>
    </source>
</evidence>
<feature type="transmembrane region" description="Helical" evidence="11">
    <location>
        <begin position="1033"/>
        <end position="1056"/>
    </location>
</feature>
<keyword evidence="4 11" id="KW-1133">Transmembrane helix</keyword>
<dbReference type="Proteomes" id="UP000326062">
    <property type="component" value="Chromosome 5"/>
</dbReference>
<protein>
    <recommendedName>
        <fullName evidence="9">Protein dispatched homolog 1</fullName>
    </recommendedName>
</protein>
<dbReference type="EMBL" id="VCEB01000005">
    <property type="protein sequence ID" value="KAB0376369.1"/>
    <property type="molecule type" value="Genomic_DNA"/>
</dbReference>
<evidence type="ECO:0000256" key="9">
    <source>
        <dbReference type="ARBA" id="ARBA00067561"/>
    </source>
</evidence>
<feature type="region of interest" description="Disordered" evidence="10">
    <location>
        <begin position="1089"/>
        <end position="1108"/>
    </location>
</feature>
<dbReference type="Pfam" id="PF03176">
    <property type="entry name" value="MMPL"/>
    <property type="match status" value="1"/>
</dbReference>
<feature type="non-terminal residue" evidence="13">
    <location>
        <position position="1"/>
    </location>
</feature>
<dbReference type="InterPro" id="IPR052081">
    <property type="entry name" value="Dispatched_Hh_regulator"/>
</dbReference>
<feature type="region of interest" description="Disordered" evidence="10">
    <location>
        <begin position="1"/>
        <end position="23"/>
    </location>
</feature>
<evidence type="ECO:0000256" key="3">
    <source>
        <dbReference type="ARBA" id="ARBA00022692"/>
    </source>
</evidence>
<keyword evidence="14" id="KW-1185">Reference proteome</keyword>
<evidence type="ECO:0000313" key="13">
    <source>
        <dbReference type="EMBL" id="KAB0376369.1"/>
    </source>
</evidence>
<dbReference type="Pfam" id="PF12349">
    <property type="entry name" value="Sterol-sensing"/>
    <property type="match status" value="1"/>
</dbReference>
<keyword evidence="6" id="KW-0325">Glycoprotein</keyword>
<feature type="transmembrane region" description="Helical" evidence="11">
    <location>
        <begin position="937"/>
        <end position="959"/>
    </location>
</feature>
<reference evidence="13 14" key="1">
    <citation type="submission" date="2019-06" db="EMBL/GenBank/DDBJ databases">
        <title>Discovery of a novel chromosome fission-fusion reversal in muntjac.</title>
        <authorList>
            <person name="Mudd A.B."/>
            <person name="Bredeson J.V."/>
            <person name="Baum R."/>
            <person name="Hockemeyer D."/>
            <person name="Rokhsar D.S."/>
        </authorList>
    </citation>
    <scope>NUCLEOTIDE SEQUENCE [LARGE SCALE GENOMIC DNA]</scope>
    <source>
        <strain evidence="13">UCam_UCB_Mr</strain>
        <tissue evidence="13">Fibroblast cell line</tissue>
    </source>
</reference>
<feature type="transmembrane region" description="Helical" evidence="11">
    <location>
        <begin position="455"/>
        <end position="474"/>
    </location>
</feature>
<dbReference type="PANTHER" id="PTHR45951">
    <property type="entry name" value="PROTEIN DISPATCHED-RELATED"/>
    <property type="match status" value="1"/>
</dbReference>
<evidence type="ECO:0000256" key="8">
    <source>
        <dbReference type="ARBA" id="ARBA00060153"/>
    </source>
</evidence>
<feature type="domain" description="SSD" evidence="12">
    <location>
        <begin position="453"/>
        <end position="587"/>
    </location>
</feature>
<evidence type="ECO:0000256" key="1">
    <source>
        <dbReference type="ARBA" id="ARBA00004141"/>
    </source>
</evidence>
<feature type="transmembrane region" description="Helical" evidence="11">
    <location>
        <begin position="1008"/>
        <end position="1027"/>
    </location>
</feature>
<feature type="transmembrane region" description="Helical" evidence="11">
    <location>
        <begin position="965"/>
        <end position="987"/>
    </location>
</feature>
<feature type="transmembrane region" description="Helical" evidence="11">
    <location>
        <begin position="428"/>
        <end position="448"/>
    </location>
</feature>
<dbReference type="GO" id="GO:1904680">
    <property type="term" value="F:peptide transmembrane transporter activity"/>
    <property type="evidence" value="ECO:0007669"/>
    <property type="project" value="TreeGrafter"/>
</dbReference>
<feature type="transmembrane region" description="Helical" evidence="11">
    <location>
        <begin position="486"/>
        <end position="507"/>
    </location>
</feature>
<feature type="transmembrane region" description="Helical" evidence="11">
    <location>
        <begin position="528"/>
        <end position="550"/>
    </location>
</feature>
<organism evidence="13 14">
    <name type="scientific">Muntiacus reevesi</name>
    <name type="common">Reeves' muntjac</name>
    <name type="synonym">Cervus reevesi</name>
    <dbReference type="NCBI Taxonomy" id="9886"/>
    <lineage>
        <taxon>Eukaryota</taxon>
        <taxon>Metazoa</taxon>
        <taxon>Chordata</taxon>
        <taxon>Craniata</taxon>
        <taxon>Vertebrata</taxon>
        <taxon>Euteleostomi</taxon>
        <taxon>Mammalia</taxon>
        <taxon>Eutheria</taxon>
        <taxon>Laurasiatheria</taxon>
        <taxon>Artiodactyla</taxon>
        <taxon>Ruminantia</taxon>
        <taxon>Pecora</taxon>
        <taxon>Cervidae</taxon>
        <taxon>Muntiacinae</taxon>
        <taxon>Muntiacus</taxon>
    </lineage>
</organism>
<dbReference type="FunFam" id="1.20.1640.10:FF:000009">
    <property type="entry name" value="Dispatched homolog 1 (Drosophila)"/>
    <property type="match status" value="1"/>
</dbReference>
<feature type="transmembrane region" description="Helical" evidence="11">
    <location>
        <begin position="648"/>
        <end position="665"/>
    </location>
</feature>
<evidence type="ECO:0000256" key="4">
    <source>
        <dbReference type="ARBA" id="ARBA00022989"/>
    </source>
</evidence>
<comment type="function">
    <text evidence="8">Functions in hedgehog (Hh) signaling. Regulates the release and extracellular accumulation of cholesterol-modified hedgehog proteins and is hence required for effective production of the Hh signal. Synergizes with SCUBE2 to cause an increase in SHH secretion.</text>
</comment>
<dbReference type="InterPro" id="IPR004869">
    <property type="entry name" value="MMPL_dom"/>
</dbReference>
<feature type="region of interest" description="Disordered" evidence="10">
    <location>
        <begin position="1355"/>
        <end position="1383"/>
    </location>
</feature>
<dbReference type="GO" id="GO:0016020">
    <property type="term" value="C:membrane"/>
    <property type="evidence" value="ECO:0007669"/>
    <property type="project" value="UniProtKB-SubCell"/>
</dbReference>
<dbReference type="GO" id="GO:0007224">
    <property type="term" value="P:smoothened signaling pathway"/>
    <property type="evidence" value="ECO:0007669"/>
    <property type="project" value="TreeGrafter"/>
</dbReference>
<name>A0A5N3XR84_MUNRE</name>
<dbReference type="InterPro" id="IPR000731">
    <property type="entry name" value="SSD"/>
</dbReference>
<accession>A0A5N3XR84</accession>
<comment type="similarity">
    <text evidence="7">Belongs to the dispatched family.</text>
</comment>
<feature type="transmembrane region" description="Helical" evidence="11">
    <location>
        <begin position="562"/>
        <end position="587"/>
    </location>
</feature>
<evidence type="ECO:0000256" key="11">
    <source>
        <dbReference type="SAM" id="Phobius"/>
    </source>
</evidence>
<feature type="compositionally biased region" description="Polar residues" evidence="10">
    <location>
        <begin position="1365"/>
        <end position="1383"/>
    </location>
</feature>
<evidence type="ECO:0000256" key="5">
    <source>
        <dbReference type="ARBA" id="ARBA00023136"/>
    </source>
</evidence>
<dbReference type="PANTHER" id="PTHR45951:SF4">
    <property type="entry name" value="PROTEIN DISPATCHED HOMOLOG 1"/>
    <property type="match status" value="1"/>
</dbReference>
<keyword evidence="2" id="KW-0217">Developmental protein</keyword>
<evidence type="ECO:0000313" key="14">
    <source>
        <dbReference type="Proteomes" id="UP000326062"/>
    </source>
</evidence>
<gene>
    <name evidence="13" type="ORF">FD755_010813</name>
</gene>